<proteinExistence type="predicted"/>
<name>T1J304_STRMM</name>
<dbReference type="HOGENOM" id="CLU_2500777_0_0_1"/>
<dbReference type="EMBL" id="JH431816">
    <property type="status" value="NOT_ANNOTATED_CDS"/>
    <property type="molecule type" value="Genomic_DNA"/>
</dbReference>
<organism evidence="1 2">
    <name type="scientific">Strigamia maritima</name>
    <name type="common">European centipede</name>
    <name type="synonym">Geophilus maritimus</name>
    <dbReference type="NCBI Taxonomy" id="126957"/>
    <lineage>
        <taxon>Eukaryota</taxon>
        <taxon>Metazoa</taxon>
        <taxon>Ecdysozoa</taxon>
        <taxon>Arthropoda</taxon>
        <taxon>Myriapoda</taxon>
        <taxon>Chilopoda</taxon>
        <taxon>Pleurostigmophora</taxon>
        <taxon>Geophilomorpha</taxon>
        <taxon>Linotaeniidae</taxon>
        <taxon>Strigamia</taxon>
    </lineage>
</organism>
<evidence type="ECO:0000313" key="1">
    <source>
        <dbReference type="EnsemblMetazoa" id="SMAR007960-PA"/>
    </source>
</evidence>
<sequence length="86" mass="10134">MYKNYQTSQLSSWIILGQYCTNNESQFRTFTLCCSSSTTSSAFECSQICKTDNCNLPKPYSDKMVSALQFSQQLRRWFYLLPKWKQ</sequence>
<reference evidence="1" key="2">
    <citation type="submission" date="2015-02" db="UniProtKB">
        <authorList>
            <consortium name="EnsemblMetazoa"/>
        </authorList>
    </citation>
    <scope>IDENTIFICATION</scope>
</reference>
<keyword evidence="2" id="KW-1185">Reference proteome</keyword>
<reference evidence="2" key="1">
    <citation type="submission" date="2011-05" db="EMBL/GenBank/DDBJ databases">
        <authorList>
            <person name="Richards S.R."/>
            <person name="Qu J."/>
            <person name="Jiang H."/>
            <person name="Jhangiani S.N."/>
            <person name="Agravi P."/>
            <person name="Goodspeed R."/>
            <person name="Gross S."/>
            <person name="Mandapat C."/>
            <person name="Jackson L."/>
            <person name="Mathew T."/>
            <person name="Pu L."/>
            <person name="Thornton R."/>
            <person name="Saada N."/>
            <person name="Wilczek-Boney K.B."/>
            <person name="Lee S."/>
            <person name="Kovar C."/>
            <person name="Wu Y."/>
            <person name="Scherer S.E."/>
            <person name="Worley K.C."/>
            <person name="Muzny D.M."/>
            <person name="Gibbs R."/>
        </authorList>
    </citation>
    <scope>NUCLEOTIDE SEQUENCE</scope>
    <source>
        <strain evidence="2">Brora</strain>
    </source>
</reference>
<evidence type="ECO:0000313" key="2">
    <source>
        <dbReference type="Proteomes" id="UP000014500"/>
    </source>
</evidence>
<dbReference type="EnsemblMetazoa" id="SMAR007960-RA">
    <property type="protein sequence ID" value="SMAR007960-PA"/>
    <property type="gene ID" value="SMAR007960"/>
</dbReference>
<protein>
    <submittedName>
        <fullName evidence="1">Uncharacterized protein</fullName>
    </submittedName>
</protein>
<dbReference type="Proteomes" id="UP000014500">
    <property type="component" value="Unassembled WGS sequence"/>
</dbReference>
<dbReference type="AlphaFoldDB" id="T1J304"/>
<accession>T1J304</accession>